<organism evidence="6 7">
    <name type="scientific">Cannabis sativa</name>
    <name type="common">Hemp</name>
    <name type="synonym">Marijuana</name>
    <dbReference type="NCBI Taxonomy" id="3483"/>
    <lineage>
        <taxon>Eukaryota</taxon>
        <taxon>Viridiplantae</taxon>
        <taxon>Streptophyta</taxon>
        <taxon>Embryophyta</taxon>
        <taxon>Tracheophyta</taxon>
        <taxon>Spermatophyta</taxon>
        <taxon>Magnoliopsida</taxon>
        <taxon>eudicotyledons</taxon>
        <taxon>Gunneridae</taxon>
        <taxon>Pentapetalae</taxon>
        <taxon>rosids</taxon>
        <taxon>fabids</taxon>
        <taxon>Rosales</taxon>
        <taxon>Cannabaceae</taxon>
        <taxon>Cannabis</taxon>
    </lineage>
</organism>
<protein>
    <submittedName>
        <fullName evidence="6">Uncharacterized protein</fullName>
    </submittedName>
</protein>
<name>A0A803R9S8_CANSA</name>
<dbReference type="GO" id="GO:0005737">
    <property type="term" value="C:cytoplasm"/>
    <property type="evidence" value="ECO:0007669"/>
    <property type="project" value="UniProtKB-SubCell"/>
</dbReference>
<sequence>MVNSFDVFHGIRVHGISSSNIHSSKIAIFGVKRVKIYSFRPGLTLLQSLPKFCSWVLDVCFLKGHWSSSQETGSKFPSFSIIKGYWSC</sequence>
<evidence type="ECO:0000256" key="4">
    <source>
        <dbReference type="ARBA" id="ARBA00022694"/>
    </source>
</evidence>
<evidence type="ECO:0000313" key="7">
    <source>
        <dbReference type="Proteomes" id="UP000596661"/>
    </source>
</evidence>
<dbReference type="InterPro" id="IPR051973">
    <property type="entry name" value="tRNA_Anticodon_Mtase-Reg"/>
</dbReference>
<accession>A0A803R9R8</accession>
<dbReference type="GO" id="GO:0030488">
    <property type="term" value="P:tRNA methylation"/>
    <property type="evidence" value="ECO:0007669"/>
    <property type="project" value="TreeGrafter"/>
</dbReference>
<accession>A0A803R9S8</accession>
<comment type="subcellular location">
    <subcellularLocation>
        <location evidence="1">Cytoplasm</location>
    </subcellularLocation>
</comment>
<evidence type="ECO:0000313" key="6">
    <source>
        <dbReference type="EnsemblPlants" id="cds.novel_model_680_5bd9a17a.1.5bd9b134"/>
    </source>
</evidence>
<keyword evidence="7" id="KW-1185">Reference proteome</keyword>
<proteinExistence type="predicted"/>
<dbReference type="EnsemblPlants" id="novel_model_680_5bd9a17a.1.5bd9b134">
    <property type="protein sequence ID" value="cds.novel_model_680_5bd9a17a.1.5bd9b134"/>
    <property type="gene ID" value="novel_gene_371_5bd9a17a"/>
</dbReference>
<dbReference type="EnsemblPlants" id="novel_model_679_5bd9a17a">
    <property type="protein sequence ID" value="cds.novel_model_679_5bd9a17a"/>
    <property type="gene ID" value="novel_gene_371_5bd9a17a"/>
</dbReference>
<keyword evidence="2" id="KW-0963">Cytoplasm</keyword>
<evidence type="ECO:0000256" key="1">
    <source>
        <dbReference type="ARBA" id="ARBA00004496"/>
    </source>
</evidence>
<evidence type="ECO:0000256" key="2">
    <source>
        <dbReference type="ARBA" id="ARBA00022490"/>
    </source>
</evidence>
<keyword evidence="4" id="KW-0819">tRNA processing</keyword>
<dbReference type="Gramene" id="novel_model_679_5bd9a17a">
    <property type="protein sequence ID" value="cds.novel_model_679_5bd9a17a"/>
    <property type="gene ID" value="novel_gene_371_5bd9a17a"/>
</dbReference>
<dbReference type="PANTHER" id="PTHR14344:SF3">
    <property type="entry name" value="WD REPEAT-CONTAINING PROTEIN 6"/>
    <property type="match status" value="1"/>
</dbReference>
<reference evidence="6 7" key="1">
    <citation type="submission" date="2018-11" db="EMBL/GenBank/DDBJ databases">
        <authorList>
            <person name="Grassa J C."/>
        </authorList>
    </citation>
    <scope>NUCLEOTIDE SEQUENCE [LARGE SCALE GENOMIC DNA]</scope>
</reference>
<dbReference type="Proteomes" id="UP000596661">
    <property type="component" value="Chromosome 1"/>
</dbReference>
<keyword evidence="3" id="KW-0853">WD repeat</keyword>
<dbReference type="AlphaFoldDB" id="A0A803R9S8"/>
<dbReference type="PANTHER" id="PTHR14344">
    <property type="entry name" value="WD REPEAT PROTEIN"/>
    <property type="match status" value="1"/>
</dbReference>
<dbReference type="Gramene" id="novel_model_680_5bd9a17a.1.5bd9b134">
    <property type="protein sequence ID" value="cds.novel_model_680_5bd9a17a.1.5bd9b134"/>
    <property type="gene ID" value="novel_gene_371_5bd9a17a"/>
</dbReference>
<evidence type="ECO:0000256" key="3">
    <source>
        <dbReference type="ARBA" id="ARBA00022574"/>
    </source>
</evidence>
<dbReference type="EMBL" id="UZAU01000018">
    <property type="status" value="NOT_ANNOTATED_CDS"/>
    <property type="molecule type" value="Genomic_DNA"/>
</dbReference>
<reference evidence="6" key="2">
    <citation type="submission" date="2021-03" db="UniProtKB">
        <authorList>
            <consortium name="EnsemblPlants"/>
        </authorList>
    </citation>
    <scope>IDENTIFICATION</scope>
</reference>
<keyword evidence="5" id="KW-0677">Repeat</keyword>
<evidence type="ECO:0000256" key="5">
    <source>
        <dbReference type="ARBA" id="ARBA00022737"/>
    </source>
</evidence>